<keyword evidence="9" id="KW-0732">Signal</keyword>
<evidence type="ECO:0000256" key="3">
    <source>
        <dbReference type="ARBA" id="ARBA00022679"/>
    </source>
</evidence>
<dbReference type="SUPFAM" id="SSF48452">
    <property type="entry name" value="TPR-like"/>
    <property type="match status" value="2"/>
</dbReference>
<dbReference type="OrthoDB" id="9760839at2"/>
<dbReference type="GO" id="GO:0000160">
    <property type="term" value="P:phosphorelay signal transduction system"/>
    <property type="evidence" value="ECO:0007669"/>
    <property type="project" value="UniProtKB-KW"/>
</dbReference>
<evidence type="ECO:0000256" key="5">
    <source>
        <dbReference type="ARBA" id="ARBA00023012"/>
    </source>
</evidence>
<dbReference type="Pfam" id="PF13424">
    <property type="entry name" value="TPR_12"/>
    <property type="match status" value="2"/>
</dbReference>
<keyword evidence="8" id="KW-0812">Transmembrane</keyword>
<comment type="catalytic activity">
    <reaction evidence="1">
        <text>ATP + protein L-histidine = ADP + protein N-phospho-L-histidine.</text>
        <dbReference type="EC" id="2.7.13.3"/>
    </reaction>
</comment>
<dbReference type="InterPro" id="IPR011990">
    <property type="entry name" value="TPR-like_helical_dom_sf"/>
</dbReference>
<evidence type="ECO:0000256" key="4">
    <source>
        <dbReference type="ARBA" id="ARBA00022777"/>
    </source>
</evidence>
<dbReference type="Pfam" id="PF02518">
    <property type="entry name" value="HATPase_c"/>
    <property type="match status" value="1"/>
</dbReference>
<dbReference type="SUPFAM" id="SSF55874">
    <property type="entry name" value="ATPase domain of HSP90 chaperone/DNA topoisomerase II/histidine kinase"/>
    <property type="match status" value="1"/>
</dbReference>
<evidence type="ECO:0000313" key="11">
    <source>
        <dbReference type="EMBL" id="TXE11227.1"/>
    </source>
</evidence>
<gene>
    <name evidence="11" type="ORF">ESV85_11820</name>
</gene>
<dbReference type="InterPro" id="IPR036890">
    <property type="entry name" value="HATPase_C_sf"/>
</dbReference>
<keyword evidence="8" id="KW-0472">Membrane</keyword>
<dbReference type="SMART" id="SM00028">
    <property type="entry name" value="TPR"/>
    <property type="match status" value="5"/>
</dbReference>
<evidence type="ECO:0000256" key="6">
    <source>
        <dbReference type="PROSITE-ProRule" id="PRU00339"/>
    </source>
</evidence>
<keyword evidence="3" id="KW-0808">Transferase</keyword>
<dbReference type="InterPro" id="IPR003594">
    <property type="entry name" value="HATPase_dom"/>
</dbReference>
<protein>
    <recommendedName>
        <fullName evidence="2">histidine kinase</fullName>
        <ecNumber evidence="2">2.7.13.3</ecNumber>
    </recommendedName>
</protein>
<keyword evidence="6" id="KW-0802">TPR repeat</keyword>
<evidence type="ECO:0000313" key="12">
    <source>
        <dbReference type="Proteomes" id="UP000321935"/>
    </source>
</evidence>
<keyword evidence="4" id="KW-0418">Kinase</keyword>
<evidence type="ECO:0000259" key="10">
    <source>
        <dbReference type="Pfam" id="PF02518"/>
    </source>
</evidence>
<feature type="transmembrane region" description="Helical" evidence="8">
    <location>
        <begin position="395"/>
        <end position="413"/>
    </location>
</feature>
<dbReference type="GO" id="GO:0004673">
    <property type="term" value="F:protein histidine kinase activity"/>
    <property type="evidence" value="ECO:0007669"/>
    <property type="project" value="UniProtKB-EC"/>
</dbReference>
<feature type="coiled-coil region" evidence="7">
    <location>
        <begin position="353"/>
        <end position="380"/>
    </location>
</feature>
<accession>A0A5C7AS57</accession>
<dbReference type="Gene3D" id="3.30.565.10">
    <property type="entry name" value="Histidine kinase-like ATPase, C-terminal domain"/>
    <property type="match status" value="1"/>
</dbReference>
<dbReference type="PANTHER" id="PTHR24421">
    <property type="entry name" value="NITRATE/NITRITE SENSOR PROTEIN NARX-RELATED"/>
    <property type="match status" value="1"/>
</dbReference>
<dbReference type="AlphaFoldDB" id="A0A5C7AS57"/>
<keyword evidence="7" id="KW-0175">Coiled coil</keyword>
<proteinExistence type="predicted"/>
<feature type="chain" id="PRO_5022916631" description="histidine kinase" evidence="9">
    <location>
        <begin position="19"/>
        <end position="643"/>
    </location>
</feature>
<dbReference type="EC" id="2.7.13.3" evidence="2"/>
<evidence type="ECO:0000256" key="2">
    <source>
        <dbReference type="ARBA" id="ARBA00012438"/>
    </source>
</evidence>
<evidence type="ECO:0000256" key="1">
    <source>
        <dbReference type="ARBA" id="ARBA00000085"/>
    </source>
</evidence>
<dbReference type="EMBL" id="VORW01000006">
    <property type="protein sequence ID" value="TXE11227.1"/>
    <property type="molecule type" value="Genomic_DNA"/>
</dbReference>
<evidence type="ECO:0000256" key="9">
    <source>
        <dbReference type="SAM" id="SignalP"/>
    </source>
</evidence>
<feature type="repeat" description="TPR" evidence="6">
    <location>
        <begin position="238"/>
        <end position="271"/>
    </location>
</feature>
<keyword evidence="8" id="KW-1133">Transmembrane helix</keyword>
<dbReference type="InterPro" id="IPR019734">
    <property type="entry name" value="TPR_rpt"/>
</dbReference>
<dbReference type="CDD" id="cd16917">
    <property type="entry name" value="HATPase_UhpB-NarQ-NarX-like"/>
    <property type="match status" value="1"/>
</dbReference>
<dbReference type="Gene3D" id="1.25.40.10">
    <property type="entry name" value="Tetratricopeptide repeat domain"/>
    <property type="match status" value="2"/>
</dbReference>
<sequence>MRSLFAAFLFIFYLPSFAQNNAIDSLQVLLSSAKGQDKIQILIDLCWEYRFSNADSARIYGLEALELARNGKLKELEGDALHNLGITHEAQGNYQEALKYELPALEIRKIIGNDLKTANTLNNLGIIHDELGNQNKALEYYFEARKIYEHLGDKSKIAMVISNIGIVLKAQGEYVKVIGYYHEALSLYKELKNEFGIAACHANLSSVFYFTQSYDSALYYALLSTDEFRSQNVRQFLPTTLSNSAQAYYKLGKTQEARKSLLEAIKLNEEFDNKFDLSEVLLILASVYRTENETKDAKETALRGLSIAESIQAKKLVMDAHLELSSIEEANGNYFASLKELKLYNMQKDSIFEQDKIRQMAELQTQYETEKKEKEISLQKFKLSEQALKIERNQAMIFGMIILFVLLLIVFILERSRGKLKEQKSKALQQQAFQKELTRSVIDLQERERSRFSQDLHDGFGSLITALKFNLENPNPEKPNTESLFNQIYDEIRNVSFALWPQVLKRDGIVQAFRELGERLNKSGKIKIEVITHGFIDLGESEIIVYRICQEWLTNILKYGSASKITIQMISHPEELIFMIEDDGNGFDTESLSLGKGNGWKNIQSRAHILKATLDIDSQRFNKGTTLTLTIPKIIEDTNREVA</sequence>
<dbReference type="Proteomes" id="UP000321935">
    <property type="component" value="Unassembled WGS sequence"/>
</dbReference>
<organism evidence="11 12">
    <name type="scientific">Algoriphagus aquimarinus</name>
    <dbReference type="NCBI Taxonomy" id="237018"/>
    <lineage>
        <taxon>Bacteria</taxon>
        <taxon>Pseudomonadati</taxon>
        <taxon>Bacteroidota</taxon>
        <taxon>Cytophagia</taxon>
        <taxon>Cytophagales</taxon>
        <taxon>Cyclobacteriaceae</taxon>
        <taxon>Algoriphagus</taxon>
    </lineage>
</organism>
<dbReference type="InterPro" id="IPR050482">
    <property type="entry name" value="Sensor_HK_TwoCompSys"/>
</dbReference>
<dbReference type="Gene3D" id="1.20.5.1930">
    <property type="match status" value="1"/>
</dbReference>
<dbReference type="PANTHER" id="PTHR24421:SF10">
    <property type="entry name" value="NITRATE_NITRITE SENSOR PROTEIN NARQ"/>
    <property type="match status" value="1"/>
</dbReference>
<evidence type="ECO:0000256" key="7">
    <source>
        <dbReference type="SAM" id="Coils"/>
    </source>
</evidence>
<feature type="repeat" description="TPR" evidence="6">
    <location>
        <begin position="118"/>
        <end position="151"/>
    </location>
</feature>
<keyword evidence="5" id="KW-0902">Two-component regulatory system</keyword>
<name>A0A5C7AS57_9BACT</name>
<feature type="signal peptide" evidence="9">
    <location>
        <begin position="1"/>
        <end position="18"/>
    </location>
</feature>
<comment type="caution">
    <text evidence="11">The sequence shown here is derived from an EMBL/GenBank/DDBJ whole genome shotgun (WGS) entry which is preliminary data.</text>
</comment>
<feature type="domain" description="Histidine kinase/HSP90-like ATPase" evidence="10">
    <location>
        <begin position="542"/>
        <end position="633"/>
    </location>
</feature>
<dbReference type="PROSITE" id="PS50005">
    <property type="entry name" value="TPR"/>
    <property type="match status" value="2"/>
</dbReference>
<evidence type="ECO:0000256" key="8">
    <source>
        <dbReference type="SAM" id="Phobius"/>
    </source>
</evidence>
<reference evidence="11 12" key="1">
    <citation type="submission" date="2019-08" db="EMBL/GenBank/DDBJ databases">
        <title>Genomes sequence of Algoriphagus aquimarinus ACAM450.</title>
        <authorList>
            <person name="Bowman J.P."/>
        </authorList>
    </citation>
    <scope>NUCLEOTIDE SEQUENCE [LARGE SCALE GENOMIC DNA]</scope>
    <source>
        <strain evidence="11 12">ACAM 450</strain>
    </source>
</reference>